<dbReference type="Pfam" id="PF08281">
    <property type="entry name" value="Sigma70_r4_2"/>
    <property type="match status" value="1"/>
</dbReference>
<evidence type="ECO:0000313" key="9">
    <source>
        <dbReference type="Proteomes" id="UP000547674"/>
    </source>
</evidence>
<dbReference type="InterPro" id="IPR014284">
    <property type="entry name" value="RNA_pol_sigma-70_dom"/>
</dbReference>
<dbReference type="SUPFAM" id="SSF88659">
    <property type="entry name" value="Sigma3 and sigma4 domains of RNA polymerase sigma factors"/>
    <property type="match status" value="1"/>
</dbReference>
<dbReference type="InterPro" id="IPR007627">
    <property type="entry name" value="RNA_pol_sigma70_r2"/>
</dbReference>
<evidence type="ECO:0000259" key="7">
    <source>
        <dbReference type="Pfam" id="PF08281"/>
    </source>
</evidence>
<dbReference type="AlphaFoldDB" id="A0A7Y2EBQ4"/>
<gene>
    <name evidence="8" type="ORF">HKN21_00525</name>
</gene>
<dbReference type="Gene3D" id="1.10.1740.10">
    <property type="match status" value="1"/>
</dbReference>
<dbReference type="NCBIfam" id="TIGR02937">
    <property type="entry name" value="sigma70-ECF"/>
    <property type="match status" value="1"/>
</dbReference>
<dbReference type="GO" id="GO:0003677">
    <property type="term" value="F:DNA binding"/>
    <property type="evidence" value="ECO:0007669"/>
    <property type="project" value="InterPro"/>
</dbReference>
<keyword evidence="2" id="KW-0805">Transcription regulation</keyword>
<reference evidence="8 9" key="1">
    <citation type="submission" date="2020-03" db="EMBL/GenBank/DDBJ databases">
        <title>Metabolic flexibility allows generalist bacteria to become dominant in a frequently disturbed ecosystem.</title>
        <authorList>
            <person name="Chen Y.-J."/>
            <person name="Leung P.M."/>
            <person name="Bay S.K."/>
            <person name="Hugenholtz P."/>
            <person name="Kessler A.J."/>
            <person name="Shelley G."/>
            <person name="Waite D.W."/>
            <person name="Cook P.L."/>
            <person name="Greening C."/>
        </authorList>
    </citation>
    <scope>NUCLEOTIDE SEQUENCE [LARGE SCALE GENOMIC DNA]</scope>
    <source>
        <strain evidence="8">SS_bin_28</strain>
    </source>
</reference>
<evidence type="ECO:0000313" key="8">
    <source>
        <dbReference type="EMBL" id="NNF05218.1"/>
    </source>
</evidence>
<dbReference type="InterPro" id="IPR013249">
    <property type="entry name" value="RNA_pol_sigma70_r4_t2"/>
</dbReference>
<organism evidence="8 9">
    <name type="scientific">Eiseniibacteriota bacterium</name>
    <dbReference type="NCBI Taxonomy" id="2212470"/>
    <lineage>
        <taxon>Bacteria</taxon>
        <taxon>Candidatus Eiseniibacteriota</taxon>
    </lineage>
</organism>
<sequence>MQDDSERWKTLTGYLEPFHRQALGTARRLTGSETDGDDLYQDAVLRAFQKLHSLREPASFRSWFFAILFSIHRSQCRRSFWKRFLTMDSGDGKSLEWVGEDKTLFHGERLRTKRIREALSSLPVSMREALLLFEVEGFHIHEIAKVQNVSESAVKSRLSRGRQRMRAFYEKETSPSVSSEKEPSKGFGDLFRGKREQIL</sequence>
<dbReference type="InterPro" id="IPR036388">
    <property type="entry name" value="WH-like_DNA-bd_sf"/>
</dbReference>
<dbReference type="InterPro" id="IPR013325">
    <property type="entry name" value="RNA_pol_sigma_r2"/>
</dbReference>
<comment type="similarity">
    <text evidence="1">Belongs to the sigma-70 factor family. ECF subfamily.</text>
</comment>
<dbReference type="SUPFAM" id="SSF88946">
    <property type="entry name" value="Sigma2 domain of RNA polymerase sigma factors"/>
    <property type="match status" value="1"/>
</dbReference>
<evidence type="ECO:0000256" key="5">
    <source>
        <dbReference type="SAM" id="MobiDB-lite"/>
    </source>
</evidence>
<dbReference type="InterPro" id="IPR013324">
    <property type="entry name" value="RNA_pol_sigma_r3/r4-like"/>
</dbReference>
<feature type="domain" description="RNA polymerase sigma factor 70 region 4 type 2" evidence="7">
    <location>
        <begin position="114"/>
        <end position="165"/>
    </location>
</feature>
<evidence type="ECO:0000256" key="3">
    <source>
        <dbReference type="ARBA" id="ARBA00023082"/>
    </source>
</evidence>
<dbReference type="EMBL" id="JABDJR010000014">
    <property type="protein sequence ID" value="NNF05218.1"/>
    <property type="molecule type" value="Genomic_DNA"/>
</dbReference>
<dbReference type="PANTHER" id="PTHR43133:SF25">
    <property type="entry name" value="RNA POLYMERASE SIGMA FACTOR RFAY-RELATED"/>
    <property type="match status" value="1"/>
</dbReference>
<keyword evidence="3" id="KW-0731">Sigma factor</keyword>
<evidence type="ECO:0000256" key="2">
    <source>
        <dbReference type="ARBA" id="ARBA00023015"/>
    </source>
</evidence>
<dbReference type="Gene3D" id="1.10.10.10">
    <property type="entry name" value="Winged helix-like DNA-binding domain superfamily/Winged helix DNA-binding domain"/>
    <property type="match status" value="1"/>
</dbReference>
<feature type="compositionally biased region" description="Basic and acidic residues" evidence="5">
    <location>
        <begin position="169"/>
        <end position="184"/>
    </location>
</feature>
<dbReference type="InterPro" id="IPR039425">
    <property type="entry name" value="RNA_pol_sigma-70-like"/>
</dbReference>
<feature type="domain" description="RNA polymerase sigma-70 region 2" evidence="6">
    <location>
        <begin position="17"/>
        <end position="67"/>
    </location>
</feature>
<name>A0A7Y2EBQ4_UNCEI</name>
<dbReference type="GO" id="GO:0016987">
    <property type="term" value="F:sigma factor activity"/>
    <property type="evidence" value="ECO:0007669"/>
    <property type="project" value="UniProtKB-KW"/>
</dbReference>
<evidence type="ECO:0000256" key="4">
    <source>
        <dbReference type="ARBA" id="ARBA00023163"/>
    </source>
</evidence>
<keyword evidence="4" id="KW-0804">Transcription</keyword>
<evidence type="ECO:0000256" key="1">
    <source>
        <dbReference type="ARBA" id="ARBA00010641"/>
    </source>
</evidence>
<accession>A0A7Y2EBQ4</accession>
<protein>
    <submittedName>
        <fullName evidence="8">RNA polymerase sigma factor</fullName>
    </submittedName>
</protein>
<dbReference type="Proteomes" id="UP000547674">
    <property type="component" value="Unassembled WGS sequence"/>
</dbReference>
<proteinExistence type="inferred from homology"/>
<feature type="region of interest" description="Disordered" evidence="5">
    <location>
        <begin position="169"/>
        <end position="199"/>
    </location>
</feature>
<dbReference type="Pfam" id="PF04542">
    <property type="entry name" value="Sigma70_r2"/>
    <property type="match status" value="1"/>
</dbReference>
<dbReference type="PANTHER" id="PTHR43133">
    <property type="entry name" value="RNA POLYMERASE ECF-TYPE SIGMA FACTO"/>
    <property type="match status" value="1"/>
</dbReference>
<evidence type="ECO:0000259" key="6">
    <source>
        <dbReference type="Pfam" id="PF04542"/>
    </source>
</evidence>
<comment type="caution">
    <text evidence="8">The sequence shown here is derived from an EMBL/GenBank/DDBJ whole genome shotgun (WGS) entry which is preliminary data.</text>
</comment>
<dbReference type="GO" id="GO:0006352">
    <property type="term" value="P:DNA-templated transcription initiation"/>
    <property type="evidence" value="ECO:0007669"/>
    <property type="project" value="InterPro"/>
</dbReference>
<dbReference type="CDD" id="cd06171">
    <property type="entry name" value="Sigma70_r4"/>
    <property type="match status" value="1"/>
</dbReference>